<evidence type="ECO:0000256" key="6">
    <source>
        <dbReference type="ARBA" id="ARBA00023136"/>
    </source>
</evidence>
<dbReference type="InterPro" id="IPR003439">
    <property type="entry name" value="ABC_transporter-like_ATP-bd"/>
</dbReference>
<accession>A0A916LKM4</accession>
<dbReference type="PROSITE" id="PS50893">
    <property type="entry name" value="ABC_TRANSPORTER_2"/>
    <property type="match status" value="1"/>
</dbReference>
<comment type="subcellular location">
    <subcellularLocation>
        <location evidence="1">Cell membrane</location>
        <topology evidence="1">Multi-pass membrane protein</topology>
    </subcellularLocation>
</comment>
<sequence length="626" mass="71252">MLSQKEKKKSDGSFKIFLKVLIYARPYWKHLILSVLFTILFSIFSGVSIYLAIPLLETLFSQDYMSALGKFGASSGTGFLSDVKREFFEFLFKYVFSGTHSEALIKICLVIVIAFFLKNVFGYLQAYFMAYVEQGLIKDIRNAVYRHLHTLSLDYFTSERTGNLISRITNDVAVINMGISATFLNLVREPLLIIVFLGIAISLSWQLTLMSLLVLPFALYFISKLGLRIHKESWTTQERMADITSVLQETITGVKVVKAFGMEEFENKKFQRETWKYFKSLLKITRVRNLAPPITEFLSVIAGVVVIWYGGMQVLELGTMRASEFLTFLIAIFQIMRPVKELTSVNSRIQESTAAARRVFEILEVEPEIKEVENAIELKEFKNEIVFDDVWFSYNGQGNGDFVLKNINLIVRKGEILAIVGPSGAGKSTLVDLIPRFYDPTRGRILIDGIDLKLLKIKSLRDKIGIVTQETILFNDTVKNNIAYGLENCPMDKIIEAAIAANAHDFIMQLPDGYDTLIGERGMKLSGGQRQRISIARALLKNPPILILDEATSNLDAESEILVQEAIERLMKNRTVFVIAHRLSTIRNADRIIVLENGRIVQEGKHEELIRQDGLYRKLYEMQFNF</sequence>
<dbReference type="Gene3D" id="1.20.1560.10">
    <property type="entry name" value="ABC transporter type 1, transmembrane domain"/>
    <property type="match status" value="1"/>
</dbReference>
<feature type="transmembrane region" description="Helical" evidence="7">
    <location>
        <begin position="193"/>
        <end position="222"/>
    </location>
</feature>
<dbReference type="InterPro" id="IPR036640">
    <property type="entry name" value="ABC1_TM_sf"/>
</dbReference>
<keyword evidence="4 10" id="KW-0067">ATP-binding</keyword>
<dbReference type="PROSITE" id="PS50929">
    <property type="entry name" value="ABC_TM1F"/>
    <property type="match status" value="1"/>
</dbReference>
<dbReference type="GO" id="GO:0015421">
    <property type="term" value="F:ABC-type oligopeptide transporter activity"/>
    <property type="evidence" value="ECO:0007669"/>
    <property type="project" value="TreeGrafter"/>
</dbReference>
<evidence type="ECO:0000313" key="11">
    <source>
        <dbReference type="Proteomes" id="UP000243105"/>
    </source>
</evidence>
<gene>
    <name evidence="10" type="ORF">JGI25_01409</name>
</gene>
<feature type="transmembrane region" description="Helical" evidence="7">
    <location>
        <begin position="31"/>
        <end position="53"/>
    </location>
</feature>
<dbReference type="Proteomes" id="UP000243105">
    <property type="component" value="Unassembled WGS sequence"/>
</dbReference>
<keyword evidence="5 7" id="KW-1133">Transmembrane helix</keyword>
<dbReference type="CDD" id="cd18552">
    <property type="entry name" value="ABC_6TM_MsbA_like"/>
    <property type="match status" value="1"/>
</dbReference>
<dbReference type="GO" id="GO:0016887">
    <property type="term" value="F:ATP hydrolysis activity"/>
    <property type="evidence" value="ECO:0007669"/>
    <property type="project" value="InterPro"/>
</dbReference>
<organism evidence="10 11">
    <name type="scientific">Kryptobacter tengchongensis</name>
    <dbReference type="NCBI Taxonomy" id="1643429"/>
    <lineage>
        <taxon>Bacteria</taxon>
        <taxon>Pseudomonadati</taxon>
        <taxon>Candidatus Kryptoniota</taxon>
        <taxon>Candidatus Kryptobacter</taxon>
    </lineage>
</organism>
<evidence type="ECO:0000256" key="1">
    <source>
        <dbReference type="ARBA" id="ARBA00004651"/>
    </source>
</evidence>
<dbReference type="CDD" id="cd03251">
    <property type="entry name" value="ABCC_MsbA"/>
    <property type="match status" value="1"/>
</dbReference>
<feature type="transmembrane region" description="Helical" evidence="7">
    <location>
        <begin position="103"/>
        <end position="121"/>
    </location>
</feature>
<dbReference type="Pfam" id="PF00005">
    <property type="entry name" value="ABC_tran"/>
    <property type="match status" value="1"/>
</dbReference>
<reference evidence="10 11" key="1">
    <citation type="submission" date="2015-11" db="EMBL/GenBank/DDBJ databases">
        <authorList>
            <person name="Varghese N."/>
        </authorList>
    </citation>
    <scope>NUCLEOTIDE SEQUENCE [LARGE SCALE GENOMIC DNA]</scope>
    <source>
        <strain evidence="10 11">JGI-25</strain>
    </source>
</reference>
<dbReference type="PROSITE" id="PS00211">
    <property type="entry name" value="ABC_TRANSPORTER_1"/>
    <property type="match status" value="1"/>
</dbReference>
<dbReference type="GO" id="GO:0005886">
    <property type="term" value="C:plasma membrane"/>
    <property type="evidence" value="ECO:0007669"/>
    <property type="project" value="UniProtKB-SubCell"/>
</dbReference>
<dbReference type="Gene3D" id="3.40.50.300">
    <property type="entry name" value="P-loop containing nucleotide triphosphate hydrolases"/>
    <property type="match status" value="1"/>
</dbReference>
<dbReference type="SMART" id="SM00382">
    <property type="entry name" value="AAA"/>
    <property type="match status" value="1"/>
</dbReference>
<dbReference type="InterPro" id="IPR027417">
    <property type="entry name" value="P-loop_NTPase"/>
</dbReference>
<dbReference type="RefSeq" id="WP_072213204.1">
    <property type="nucleotide sequence ID" value="NZ_CZVV01000118.1"/>
</dbReference>
<feature type="domain" description="ABC transporter" evidence="8">
    <location>
        <begin position="385"/>
        <end position="622"/>
    </location>
</feature>
<evidence type="ECO:0000256" key="5">
    <source>
        <dbReference type="ARBA" id="ARBA00022989"/>
    </source>
</evidence>
<dbReference type="EMBL" id="CZVV01000118">
    <property type="protein sequence ID" value="CUT04398.1"/>
    <property type="molecule type" value="Genomic_DNA"/>
</dbReference>
<comment type="caution">
    <text evidence="10">The sequence shown here is derived from an EMBL/GenBank/DDBJ whole genome shotgun (WGS) entry which is preliminary data.</text>
</comment>
<dbReference type="GO" id="GO:0005524">
    <property type="term" value="F:ATP binding"/>
    <property type="evidence" value="ECO:0007669"/>
    <property type="project" value="UniProtKB-KW"/>
</dbReference>
<dbReference type="SUPFAM" id="SSF52540">
    <property type="entry name" value="P-loop containing nucleoside triphosphate hydrolases"/>
    <property type="match status" value="1"/>
</dbReference>
<evidence type="ECO:0000259" key="8">
    <source>
        <dbReference type="PROSITE" id="PS50893"/>
    </source>
</evidence>
<protein>
    <submittedName>
        <fullName evidence="10">ATP-binding cassette, subfamily B, MsbA</fullName>
    </submittedName>
</protein>
<feature type="domain" description="ABC transmembrane type-1" evidence="9">
    <location>
        <begin position="32"/>
        <end position="351"/>
    </location>
</feature>
<name>A0A916LKM4_KRYT1</name>
<keyword evidence="2 7" id="KW-0812">Transmembrane</keyword>
<evidence type="ECO:0000256" key="4">
    <source>
        <dbReference type="ARBA" id="ARBA00022840"/>
    </source>
</evidence>
<keyword evidence="3" id="KW-0547">Nucleotide-binding</keyword>
<dbReference type="PANTHER" id="PTHR43394">
    <property type="entry name" value="ATP-DEPENDENT PERMEASE MDL1, MITOCHONDRIAL"/>
    <property type="match status" value="1"/>
</dbReference>
<feature type="transmembrane region" description="Helical" evidence="7">
    <location>
        <begin position="290"/>
        <end position="310"/>
    </location>
</feature>
<evidence type="ECO:0000256" key="2">
    <source>
        <dbReference type="ARBA" id="ARBA00022692"/>
    </source>
</evidence>
<dbReference type="InterPro" id="IPR003593">
    <property type="entry name" value="AAA+_ATPase"/>
</dbReference>
<dbReference type="SUPFAM" id="SSF90123">
    <property type="entry name" value="ABC transporter transmembrane region"/>
    <property type="match status" value="1"/>
</dbReference>
<dbReference type="InterPro" id="IPR017871">
    <property type="entry name" value="ABC_transporter-like_CS"/>
</dbReference>
<evidence type="ECO:0000256" key="3">
    <source>
        <dbReference type="ARBA" id="ARBA00022741"/>
    </source>
</evidence>
<dbReference type="PANTHER" id="PTHR43394:SF1">
    <property type="entry name" value="ATP-BINDING CASSETTE SUB-FAMILY B MEMBER 10, MITOCHONDRIAL"/>
    <property type="match status" value="1"/>
</dbReference>
<evidence type="ECO:0000259" key="9">
    <source>
        <dbReference type="PROSITE" id="PS50929"/>
    </source>
</evidence>
<evidence type="ECO:0000256" key="7">
    <source>
        <dbReference type="SAM" id="Phobius"/>
    </source>
</evidence>
<dbReference type="Pfam" id="PF00664">
    <property type="entry name" value="ABC_membrane"/>
    <property type="match status" value="1"/>
</dbReference>
<keyword evidence="6 7" id="KW-0472">Membrane</keyword>
<dbReference type="InterPro" id="IPR039421">
    <property type="entry name" value="Type_1_exporter"/>
</dbReference>
<proteinExistence type="predicted"/>
<evidence type="ECO:0000313" key="10">
    <source>
        <dbReference type="EMBL" id="CUT04398.1"/>
    </source>
</evidence>
<dbReference type="InterPro" id="IPR011527">
    <property type="entry name" value="ABC1_TM_dom"/>
</dbReference>
<dbReference type="FunFam" id="3.40.50.300:FF:000218">
    <property type="entry name" value="Multidrug ABC transporter ATP-binding protein"/>
    <property type="match status" value="1"/>
</dbReference>
<dbReference type="AlphaFoldDB" id="A0A916LKM4"/>